<feature type="transmembrane region" description="Helical" evidence="2">
    <location>
        <begin position="251"/>
        <end position="269"/>
    </location>
</feature>
<feature type="compositionally biased region" description="Pro residues" evidence="1">
    <location>
        <begin position="565"/>
        <end position="580"/>
    </location>
</feature>
<dbReference type="Proteomes" id="UP000315677">
    <property type="component" value="Unassembled WGS sequence"/>
</dbReference>
<evidence type="ECO:0000313" key="3">
    <source>
        <dbReference type="EMBL" id="TQM05990.1"/>
    </source>
</evidence>
<proteinExistence type="predicted"/>
<sequence length="780" mass="80496">MPTPHPAMRRPLLTPLLRHSRDAVLAALVVLLALLVAALVLGGGVTAEDGIASEDGARIEPVARIGFAAPAQVAPTPPVGEPVEPCVDPNSLFPICGTTAQAPSDTPTSPTPAPAPAPSPDPPAPCDGEGCLPPLAPTGPADSDGPPGPGPSGPGESTDAPCGFTDIGGCITNAINGFFRGIVTAALNPLLDLLSNTLLTTPTPQDLPQLAGLWSSSWQILLACYGLLIILAGVLVMTHESVQTRYSAKEIAPRLVAGFLAGALSMWAATKAIEIANGVSRAVLGADLDAASAGDALREIVLGSLGDGGIFLILIGLVLAGMLVALLIGFVIRVALTVILIAGAPIALMFHALPQTEHIAYWWWKAFGGCLAIQVVQSLTLITAMRVFLTPGGFTLLGPNNDGLVNLLVACALMYILFKIPFWVLGSIRGGGGGRSFVGSLVRGFIAYKTFGLLSGRSRGGGSTAGRSGRARSWTASDGQAGGEPDPNARVRSTPDGQYVLPLGGLHRTRPDRTPTPGPATAAAGRRGGQGRQLALPLGEDWPENRPVLGRDGQYRLPLDVTRVPRPPAPSGPSAAPPSSPGRGRSRAGTQLELPLDPYRGNRPTRSGQYPLPLGDLRRSRAASAPPAAPIPVRRRPSGQLELPFDPYKANPPLRSGQYPLPFDDVAPVRRPTPPAAPVPPAAIPARRPAGQLRLPLDLPSRAGTPHPTTPPVPTPTARPAPHPPVAAPRKPPTPRRAAQSGRDGTPPTPPGASAPSAPPVPPARPTTARRRRPPSGGKS</sequence>
<accession>A0A543D9J8</accession>
<keyword evidence="4" id="KW-1185">Reference proteome</keyword>
<dbReference type="Pfam" id="PF19590">
    <property type="entry name" value="TrbL_3"/>
    <property type="match status" value="1"/>
</dbReference>
<reference evidence="3 4" key="1">
    <citation type="submission" date="2019-06" db="EMBL/GenBank/DDBJ databases">
        <title>Sequencing the genomes of 1000 actinobacteria strains.</title>
        <authorList>
            <person name="Klenk H.-P."/>
        </authorList>
    </citation>
    <scope>NUCLEOTIDE SEQUENCE [LARGE SCALE GENOMIC DNA]</scope>
    <source>
        <strain evidence="3 4">DSM 45301</strain>
    </source>
</reference>
<dbReference type="InterPro" id="IPR045782">
    <property type="entry name" value="TrbL_3"/>
</dbReference>
<evidence type="ECO:0000256" key="1">
    <source>
        <dbReference type="SAM" id="MobiDB-lite"/>
    </source>
</evidence>
<feature type="compositionally biased region" description="Pro residues" evidence="1">
    <location>
        <begin position="747"/>
        <end position="765"/>
    </location>
</feature>
<evidence type="ECO:0000313" key="4">
    <source>
        <dbReference type="Proteomes" id="UP000315677"/>
    </source>
</evidence>
<feature type="compositionally biased region" description="Pro residues" evidence="1">
    <location>
        <begin position="708"/>
        <end position="732"/>
    </location>
</feature>
<dbReference type="AlphaFoldDB" id="A0A543D9J8"/>
<dbReference type="RefSeq" id="WP_142059590.1">
    <property type="nucleotide sequence ID" value="NZ_VFPA01000004.1"/>
</dbReference>
<comment type="caution">
    <text evidence="3">The sequence shown here is derived from an EMBL/GenBank/DDBJ whole genome shotgun (WGS) entry which is preliminary data.</text>
</comment>
<feature type="compositionally biased region" description="Low complexity" evidence="1">
    <location>
        <begin position="98"/>
        <end position="108"/>
    </location>
</feature>
<feature type="compositionally biased region" description="Pro residues" evidence="1">
    <location>
        <begin position="109"/>
        <end position="125"/>
    </location>
</feature>
<dbReference type="OrthoDB" id="3417255at2"/>
<feature type="transmembrane region" description="Helical" evidence="2">
    <location>
        <begin position="404"/>
        <end position="425"/>
    </location>
</feature>
<feature type="transmembrane region" description="Helical" evidence="2">
    <location>
        <begin position="310"/>
        <end position="341"/>
    </location>
</feature>
<protein>
    <recommendedName>
        <fullName evidence="5">TrbL/VirB6 plasmid conjugal transfer protein</fullName>
    </recommendedName>
</protein>
<keyword evidence="2" id="KW-0812">Transmembrane</keyword>
<evidence type="ECO:0008006" key="5">
    <source>
        <dbReference type="Google" id="ProtNLM"/>
    </source>
</evidence>
<gene>
    <name evidence="3" type="ORF">FB558_6218</name>
</gene>
<organism evidence="3 4">
    <name type="scientific">Pseudonocardia kunmingensis</name>
    <dbReference type="NCBI Taxonomy" id="630975"/>
    <lineage>
        <taxon>Bacteria</taxon>
        <taxon>Bacillati</taxon>
        <taxon>Actinomycetota</taxon>
        <taxon>Actinomycetes</taxon>
        <taxon>Pseudonocardiales</taxon>
        <taxon>Pseudonocardiaceae</taxon>
        <taxon>Pseudonocardia</taxon>
    </lineage>
</organism>
<evidence type="ECO:0000256" key="2">
    <source>
        <dbReference type="SAM" id="Phobius"/>
    </source>
</evidence>
<feature type="transmembrane region" description="Helical" evidence="2">
    <location>
        <begin position="362"/>
        <end position="384"/>
    </location>
</feature>
<feature type="region of interest" description="Disordered" evidence="1">
    <location>
        <begin position="458"/>
        <end position="780"/>
    </location>
</feature>
<feature type="region of interest" description="Disordered" evidence="1">
    <location>
        <begin position="97"/>
        <end position="161"/>
    </location>
</feature>
<keyword evidence="2" id="KW-0472">Membrane</keyword>
<feature type="transmembrane region" description="Helical" evidence="2">
    <location>
        <begin position="218"/>
        <end position="239"/>
    </location>
</feature>
<name>A0A543D9J8_9PSEU</name>
<dbReference type="EMBL" id="VFPA01000004">
    <property type="protein sequence ID" value="TQM05990.1"/>
    <property type="molecule type" value="Genomic_DNA"/>
</dbReference>
<feature type="compositionally biased region" description="Pro residues" evidence="1">
    <location>
        <begin position="671"/>
        <end position="683"/>
    </location>
</feature>
<keyword evidence="2" id="KW-1133">Transmembrane helix</keyword>